<feature type="transmembrane region" description="Helical" evidence="1">
    <location>
        <begin position="6"/>
        <end position="32"/>
    </location>
</feature>
<keyword evidence="3" id="KW-1185">Reference proteome</keyword>
<organism evidence="2 3">
    <name type="scientific">Parapedobacter luteus</name>
    <dbReference type="NCBI Taxonomy" id="623280"/>
    <lineage>
        <taxon>Bacteria</taxon>
        <taxon>Pseudomonadati</taxon>
        <taxon>Bacteroidota</taxon>
        <taxon>Sphingobacteriia</taxon>
        <taxon>Sphingobacteriales</taxon>
        <taxon>Sphingobacteriaceae</taxon>
        <taxon>Parapedobacter</taxon>
    </lineage>
</organism>
<keyword evidence="1" id="KW-0472">Membrane</keyword>
<keyword evidence="1" id="KW-1133">Transmembrane helix</keyword>
<dbReference type="EMBL" id="FUYS01000001">
    <property type="protein sequence ID" value="SKB29455.1"/>
    <property type="molecule type" value="Genomic_DNA"/>
</dbReference>
<dbReference type="Proteomes" id="UP000190541">
    <property type="component" value="Unassembled WGS sequence"/>
</dbReference>
<protein>
    <submittedName>
        <fullName evidence="2">Uncharacterized protein</fullName>
    </submittedName>
</protein>
<evidence type="ECO:0000313" key="2">
    <source>
        <dbReference type="EMBL" id="SKB29455.1"/>
    </source>
</evidence>
<keyword evidence="1" id="KW-0812">Transmembrane</keyword>
<proteinExistence type="predicted"/>
<accession>A0A1T5A3I8</accession>
<sequence length="40" mass="4446">MLLIVFQLTVMVCPYLSLVICGSTMVVSAVFFSKKAFFNP</sequence>
<evidence type="ECO:0000256" key="1">
    <source>
        <dbReference type="SAM" id="Phobius"/>
    </source>
</evidence>
<evidence type="ECO:0000313" key="3">
    <source>
        <dbReference type="Proteomes" id="UP000190541"/>
    </source>
</evidence>
<dbReference type="AlphaFoldDB" id="A0A1T5A3I8"/>
<dbReference type="STRING" id="623280.SAMN05660226_00527"/>
<gene>
    <name evidence="2" type="ORF">SAMN05660226_00527</name>
</gene>
<reference evidence="2 3" key="1">
    <citation type="submission" date="2017-02" db="EMBL/GenBank/DDBJ databases">
        <authorList>
            <person name="Peterson S.W."/>
        </authorList>
    </citation>
    <scope>NUCLEOTIDE SEQUENCE [LARGE SCALE GENOMIC DNA]</scope>
    <source>
        <strain evidence="2 3">DSM 22899</strain>
    </source>
</reference>
<name>A0A1T5A3I8_9SPHI</name>